<dbReference type="InterPro" id="IPR016024">
    <property type="entry name" value="ARM-type_fold"/>
</dbReference>
<dbReference type="GO" id="GO:0016281">
    <property type="term" value="C:eukaryotic translation initiation factor 4F complex"/>
    <property type="evidence" value="ECO:0007669"/>
    <property type="project" value="TreeGrafter"/>
</dbReference>
<dbReference type="Pfam" id="PF02854">
    <property type="entry name" value="MIF4G"/>
    <property type="match status" value="1"/>
</dbReference>
<dbReference type="VEuPathDB" id="FungiDB:SCHCODRAFT_01202491"/>
<organism evidence="10">
    <name type="scientific">Schizophyllum commune (strain H4-8 / FGSC 9210)</name>
    <name type="common">Split gill fungus</name>
    <dbReference type="NCBI Taxonomy" id="578458"/>
    <lineage>
        <taxon>Eukaryota</taxon>
        <taxon>Fungi</taxon>
        <taxon>Dikarya</taxon>
        <taxon>Basidiomycota</taxon>
        <taxon>Agaricomycotina</taxon>
        <taxon>Agaricomycetes</taxon>
        <taxon>Agaricomycetidae</taxon>
        <taxon>Agaricales</taxon>
        <taxon>Schizophyllaceae</taxon>
        <taxon>Schizophyllum</taxon>
    </lineage>
</organism>
<evidence type="ECO:0000256" key="2">
    <source>
        <dbReference type="ARBA" id="ARBA00005775"/>
    </source>
</evidence>
<dbReference type="GO" id="GO:0003729">
    <property type="term" value="F:mRNA binding"/>
    <property type="evidence" value="ECO:0007669"/>
    <property type="project" value="TreeGrafter"/>
</dbReference>
<dbReference type="SUPFAM" id="SSF48371">
    <property type="entry name" value="ARM repeat"/>
    <property type="match status" value="1"/>
</dbReference>
<dbReference type="GO" id="GO:0003743">
    <property type="term" value="F:translation initiation factor activity"/>
    <property type="evidence" value="ECO:0007669"/>
    <property type="project" value="UniProtKB-KW"/>
</dbReference>
<comment type="similarity">
    <text evidence="2">Belongs to the eukaryotic initiation factor 4G family.</text>
</comment>
<feature type="domain" description="MIF4G" evidence="8">
    <location>
        <begin position="121"/>
        <end position="356"/>
    </location>
</feature>
<evidence type="ECO:0000256" key="5">
    <source>
        <dbReference type="ARBA" id="ARBA00022553"/>
    </source>
</evidence>
<evidence type="ECO:0000256" key="7">
    <source>
        <dbReference type="ARBA" id="ARBA00022917"/>
    </source>
</evidence>
<protein>
    <recommendedName>
        <fullName evidence="8">MIF4G domain-containing protein</fullName>
    </recommendedName>
</protein>
<dbReference type="AlphaFoldDB" id="D8Q9X9"/>
<evidence type="ECO:0000256" key="4">
    <source>
        <dbReference type="ARBA" id="ARBA00022540"/>
    </source>
</evidence>
<dbReference type="Proteomes" id="UP000007431">
    <property type="component" value="Unassembled WGS sequence"/>
</dbReference>
<proteinExistence type="inferred from homology"/>
<dbReference type="InParanoid" id="D8Q9X9"/>
<keyword evidence="3" id="KW-0963">Cytoplasm</keyword>
<sequence length="366" mass="41691">MTAITDEPTTPVAIPHSAQQPLNLKLNGAVLSLDAPDGSGTWTLSILPDASSNSAKSGMPWLFRLHDAQDNLHVLSEQDEKHDFSCLRSARDRWQAPSLHARIGAYAGEHVVEEPNSDVVERKVMGLLNKLTVENFDSVSDQIIAWANRSEMETDGQTLKHVIRLILDKATDEPLWLEIYARLCRKMMEQISQKVQEDGIRNSEGKPITGGQLFRKHLLNRCQDDFECGWLDEKAEAGVRQPELYSDEYYAEQKAKRQGLGVIRLIGELFKLQMLTERIMHRCVQKLLDNVYDPEEEEMESLCMLLTTVGELLDNPRARAHMDVYFARMKEWTKKTTVSPRVRFMLQIAECSPNCEECIRARDIPA</sequence>
<evidence type="ECO:0000259" key="8">
    <source>
        <dbReference type="SMART" id="SM00543"/>
    </source>
</evidence>
<keyword evidence="10" id="KW-1185">Reference proteome</keyword>
<dbReference type="GO" id="GO:0010494">
    <property type="term" value="C:cytoplasmic stress granule"/>
    <property type="evidence" value="ECO:0007669"/>
    <property type="project" value="UniProtKB-ARBA"/>
</dbReference>
<name>D8Q9X9_SCHCM</name>
<dbReference type="InterPro" id="IPR003890">
    <property type="entry name" value="MIF4G-like_typ-3"/>
</dbReference>
<reference evidence="9 10" key="1">
    <citation type="journal article" date="2010" name="Nat. Biotechnol.">
        <title>Genome sequence of the model mushroom Schizophyllum commune.</title>
        <authorList>
            <person name="Ohm R.A."/>
            <person name="de Jong J.F."/>
            <person name="Lugones L.G."/>
            <person name="Aerts A."/>
            <person name="Kothe E."/>
            <person name="Stajich J.E."/>
            <person name="de Vries R.P."/>
            <person name="Record E."/>
            <person name="Levasseur A."/>
            <person name="Baker S.E."/>
            <person name="Bartholomew K.A."/>
            <person name="Coutinho P.M."/>
            <person name="Erdmann S."/>
            <person name="Fowler T.J."/>
            <person name="Gathman A.C."/>
            <person name="Lombard V."/>
            <person name="Henrissat B."/>
            <person name="Knabe N."/>
            <person name="Kuees U."/>
            <person name="Lilly W.W."/>
            <person name="Lindquist E."/>
            <person name="Lucas S."/>
            <person name="Magnuson J.K."/>
            <person name="Piumi F."/>
            <person name="Raudaskoski M."/>
            <person name="Salamov A."/>
            <person name="Schmutz J."/>
            <person name="Schwarze F.W.M.R."/>
            <person name="vanKuyk P.A."/>
            <person name="Horton J.S."/>
            <person name="Grigoriev I.V."/>
            <person name="Woesten H.A.B."/>
        </authorList>
    </citation>
    <scope>NUCLEOTIDE SEQUENCE [LARGE SCALE GENOMIC DNA]</scope>
    <source>
        <strain evidence="10">H4-8 / FGSC 9210</strain>
    </source>
</reference>
<evidence type="ECO:0000313" key="10">
    <source>
        <dbReference type="Proteomes" id="UP000007431"/>
    </source>
</evidence>
<dbReference type="eggNOG" id="KOG0401">
    <property type="taxonomic scope" value="Eukaryota"/>
</dbReference>
<dbReference type="FunFam" id="1.25.40.180:FF:000020">
    <property type="entry name" value="Eukaryotic translation initiation factor subunit"/>
    <property type="match status" value="1"/>
</dbReference>
<accession>D8Q9X9</accession>
<comment type="subcellular location">
    <subcellularLocation>
        <location evidence="1">Cytoplasm</location>
    </subcellularLocation>
</comment>
<dbReference type="OMA" id="IMHTCIM"/>
<gene>
    <name evidence="9" type="ORF">SCHCODRAFT_257762</name>
</gene>
<evidence type="ECO:0000256" key="3">
    <source>
        <dbReference type="ARBA" id="ARBA00022490"/>
    </source>
</evidence>
<dbReference type="PANTHER" id="PTHR23253:SF9">
    <property type="entry name" value="EUKARYOTIC TRANSLATION INITIATION FACTOR 4 GAMMA 2"/>
    <property type="match status" value="1"/>
</dbReference>
<evidence type="ECO:0000256" key="6">
    <source>
        <dbReference type="ARBA" id="ARBA00022884"/>
    </source>
</evidence>
<evidence type="ECO:0000313" key="9">
    <source>
        <dbReference type="EMBL" id="EFI95738.1"/>
    </source>
</evidence>
<keyword evidence="7" id="KW-0648">Protein biosynthesis</keyword>
<dbReference type="SMART" id="SM00543">
    <property type="entry name" value="MIF4G"/>
    <property type="match status" value="1"/>
</dbReference>
<dbReference type="STRING" id="578458.D8Q9X9"/>
<dbReference type="PANTHER" id="PTHR23253">
    <property type="entry name" value="EUKARYOTIC TRANSLATION INITIATION FACTOR 4 GAMMA"/>
    <property type="match status" value="1"/>
</dbReference>
<keyword evidence="6" id="KW-0694">RNA-binding</keyword>
<dbReference type="EMBL" id="GL377308">
    <property type="protein sequence ID" value="EFI95738.1"/>
    <property type="molecule type" value="Genomic_DNA"/>
</dbReference>
<keyword evidence="5" id="KW-0597">Phosphoprotein</keyword>
<dbReference type="HOGENOM" id="CLU_756848_0_0_1"/>
<dbReference type="Gene3D" id="1.25.40.180">
    <property type="match status" value="1"/>
</dbReference>
<keyword evidence="4" id="KW-0396">Initiation factor</keyword>
<evidence type="ECO:0000256" key="1">
    <source>
        <dbReference type="ARBA" id="ARBA00004496"/>
    </source>
</evidence>